<name>A0A0R2G0D6_9LACO</name>
<keyword evidence="3" id="KW-1185">Reference proteome</keyword>
<dbReference type="EMBL" id="JQAT01000001">
    <property type="protein sequence ID" value="KRN29471.1"/>
    <property type="molecule type" value="Genomic_DNA"/>
</dbReference>
<organism evidence="2 3">
    <name type="scientific">Lactobacillus selangorensis</name>
    <dbReference type="NCBI Taxonomy" id="81857"/>
    <lineage>
        <taxon>Bacteria</taxon>
        <taxon>Bacillati</taxon>
        <taxon>Bacillota</taxon>
        <taxon>Bacilli</taxon>
        <taxon>Lactobacillales</taxon>
        <taxon>Lactobacillaceae</taxon>
        <taxon>Lactobacillus</taxon>
    </lineage>
</organism>
<evidence type="ECO:0000313" key="2">
    <source>
        <dbReference type="EMBL" id="KRN34000.1"/>
    </source>
</evidence>
<evidence type="ECO:0000313" key="4">
    <source>
        <dbReference type="Proteomes" id="UP000051751"/>
    </source>
</evidence>
<dbReference type="Proteomes" id="UP000051645">
    <property type="component" value="Unassembled WGS sequence"/>
</dbReference>
<proteinExistence type="predicted"/>
<dbReference type="Proteomes" id="UP000051751">
    <property type="component" value="Unassembled WGS sequence"/>
</dbReference>
<dbReference type="PATRIC" id="fig|81857.3.peg.360"/>
<dbReference type="RefSeq" id="WP_156404201.1">
    <property type="nucleotide sequence ID" value="NZ_JQAT01000001.1"/>
</dbReference>
<evidence type="ECO:0000313" key="1">
    <source>
        <dbReference type="EMBL" id="KRN29471.1"/>
    </source>
</evidence>
<reference evidence="3 4" key="1">
    <citation type="journal article" date="2015" name="Genome Announc.">
        <title>Expanding the biotechnology potential of lactobacilli through comparative genomics of 213 strains and associated genera.</title>
        <authorList>
            <person name="Sun Z."/>
            <person name="Harris H.M."/>
            <person name="McCann A."/>
            <person name="Guo C."/>
            <person name="Argimon S."/>
            <person name="Zhang W."/>
            <person name="Yang X."/>
            <person name="Jeffery I.B."/>
            <person name="Cooney J.C."/>
            <person name="Kagawa T.F."/>
            <person name="Liu W."/>
            <person name="Song Y."/>
            <person name="Salvetti E."/>
            <person name="Wrobel A."/>
            <person name="Rasinkangas P."/>
            <person name="Parkhill J."/>
            <person name="Rea M.C."/>
            <person name="O'Sullivan O."/>
            <person name="Ritari J."/>
            <person name="Douillard F.P."/>
            <person name="Paul Ross R."/>
            <person name="Yang R."/>
            <person name="Briner A.E."/>
            <person name="Felis G.E."/>
            <person name="de Vos W.M."/>
            <person name="Barrangou R."/>
            <person name="Klaenhammer T.R."/>
            <person name="Caufield P.W."/>
            <person name="Cui Y."/>
            <person name="Zhang H."/>
            <person name="O'Toole P.W."/>
        </authorList>
    </citation>
    <scope>NUCLEOTIDE SEQUENCE [LARGE SCALE GENOMIC DNA]</scope>
    <source>
        <strain evidence="1 4">ATCC BAA-66</strain>
        <strain evidence="2 3">DSM 13344</strain>
    </source>
</reference>
<protein>
    <submittedName>
        <fullName evidence="2">Uncharacterized protein</fullName>
    </submittedName>
</protein>
<comment type="caution">
    <text evidence="2">The sequence shown here is derived from an EMBL/GenBank/DDBJ whole genome shotgun (WGS) entry which is preliminary data.</text>
</comment>
<dbReference type="AlphaFoldDB" id="A0A0R2G0D6"/>
<accession>A0A0R2G0D6</accession>
<evidence type="ECO:0000313" key="3">
    <source>
        <dbReference type="Proteomes" id="UP000051645"/>
    </source>
</evidence>
<sequence length="58" mass="6391">MAQANTEKAKQSLTTARQALKDLYTAVDDTTPQGPSQKETLNEDIANVNDAIEHLNNY</sequence>
<gene>
    <name evidence="1" type="ORF">IV38_GL000355</name>
    <name evidence="2" type="ORF">IV40_GL000313</name>
</gene>
<dbReference type="EMBL" id="JQAZ01000001">
    <property type="protein sequence ID" value="KRN34000.1"/>
    <property type="molecule type" value="Genomic_DNA"/>
</dbReference>